<reference evidence="2 3" key="1">
    <citation type="journal article" date="2015" name="Genome Announc.">
        <title>Complete Genome Sequence of Spiroplasma kunkelii Strain CR2-3x, Causal Agent of Corn Stunt Disease in Zea mays L.</title>
        <authorList>
            <person name="Davis R.E."/>
            <person name="Shao J."/>
            <person name="Dally E.L."/>
            <person name="Zhao Y."/>
            <person name="Gasparich G.E."/>
            <person name="Gaynor B.J."/>
            <person name="Athey J.C."/>
            <person name="Harrison N.A."/>
            <person name="Donofrio N."/>
        </authorList>
    </citation>
    <scope>NUCLEOTIDE SEQUENCE [LARGE SCALE GENOMIC DNA]</scope>
    <source>
        <strain evidence="2 3">CR2-3x</strain>
    </source>
</reference>
<dbReference type="STRING" id="273035.SKUN_001517"/>
<dbReference type="PATRIC" id="fig|273035.7.peg.1873"/>
<sequence length="195" mass="22432">MNNNIIEFGLENVHYAKLKYNQITNKTEYGIPLKILGAVNLSLNVSENTNTFYADNKPYYISHSFQGYSGSLTIAKPSDTFEKEILGIERDKNGNYIEKSTSLKSEIALGFEIKGDLEEKRIWLLRVNLKRPNQTHNTQTENVNPDTYTFELNALPRIEDNVIKIKTTKNANENNYNNYFSQVPKLEKEDKNGNE</sequence>
<dbReference type="AlphaFoldDB" id="A0A0K2JIG1"/>
<proteinExistence type="predicted"/>
<dbReference type="NCBIfam" id="TIGR01603">
    <property type="entry name" value="maj_tail_phi13"/>
    <property type="match status" value="1"/>
</dbReference>
<dbReference type="InterPro" id="IPR006490">
    <property type="entry name" value="Maj_tail_phi13"/>
</dbReference>
<organism evidence="2 3">
    <name type="scientific">Spiroplasma kunkelii CR2-3x</name>
    <dbReference type="NCBI Taxonomy" id="273035"/>
    <lineage>
        <taxon>Bacteria</taxon>
        <taxon>Bacillati</taxon>
        <taxon>Mycoplasmatota</taxon>
        <taxon>Mollicutes</taxon>
        <taxon>Entomoplasmatales</taxon>
        <taxon>Spiroplasmataceae</taxon>
        <taxon>Spiroplasma</taxon>
    </lineage>
</organism>
<dbReference type="Proteomes" id="UP000062963">
    <property type="component" value="Chromosome"/>
</dbReference>
<dbReference type="EMBL" id="CP010899">
    <property type="protein sequence ID" value="ALA98375.1"/>
    <property type="molecule type" value="Genomic_DNA"/>
</dbReference>
<evidence type="ECO:0000313" key="2">
    <source>
        <dbReference type="EMBL" id="ALA98375.1"/>
    </source>
</evidence>
<feature type="region of interest" description="Disordered" evidence="1">
    <location>
        <begin position="174"/>
        <end position="195"/>
    </location>
</feature>
<feature type="compositionally biased region" description="Basic and acidic residues" evidence="1">
    <location>
        <begin position="185"/>
        <end position="195"/>
    </location>
</feature>
<evidence type="ECO:0000313" key="3">
    <source>
        <dbReference type="Proteomes" id="UP000062963"/>
    </source>
</evidence>
<gene>
    <name evidence="2" type="ORF">SKUN_001517</name>
</gene>
<name>A0A0K2JIG1_SPIKU</name>
<dbReference type="RefSeq" id="WP_053391410.1">
    <property type="nucleotide sequence ID" value="NZ_CP010899.1"/>
</dbReference>
<dbReference type="KEGG" id="skn:SKUN_001517"/>
<keyword evidence="3" id="KW-1185">Reference proteome</keyword>
<dbReference type="OrthoDB" id="9780018at2"/>
<protein>
    <submittedName>
        <fullName evidence="2">Uncharacterized protein</fullName>
    </submittedName>
</protein>
<evidence type="ECO:0000256" key="1">
    <source>
        <dbReference type="SAM" id="MobiDB-lite"/>
    </source>
</evidence>
<accession>A0A0K2JIG1</accession>